<dbReference type="KEGG" id="xve:BJD12_03520"/>
<name>F0BEW0_9XANT</name>
<gene>
    <name evidence="1" type="ORF">XVE_2740</name>
</gene>
<dbReference type="RefSeq" id="WP_005993415.1">
    <property type="nucleotide sequence ID" value="NZ_AEQV01000092.1"/>
</dbReference>
<reference evidence="1 2" key="1">
    <citation type="journal article" date="2011" name="BMC Genomics">
        <title>Comparative genomics reveals diversity among xanthomonads infecting tomato and pepper.</title>
        <authorList>
            <person name="Potnis N."/>
            <person name="Krasileva K."/>
            <person name="Chow V."/>
            <person name="Almeida N.F."/>
            <person name="Patil P.B."/>
            <person name="Ryan R.P."/>
            <person name="Sharlach M."/>
            <person name="Behlau F."/>
            <person name="Dow J.M."/>
            <person name="Momol M.T."/>
            <person name="White F.F."/>
            <person name="Preston J.F."/>
            <person name="Vinatzer B.A."/>
            <person name="Koebnik R."/>
            <person name="Setubal J.C."/>
            <person name="Norman D.J."/>
            <person name="Staskawicz B.J."/>
            <person name="Jones J.B."/>
        </authorList>
    </citation>
    <scope>NUCLEOTIDE SEQUENCE [LARGE SCALE GENOMIC DNA]</scope>
    <source>
        <strain evidence="1 2">ATCC 35937</strain>
    </source>
</reference>
<organism evidence="1 2">
    <name type="scientific">Xanthomonas vesicatoria ATCC 35937</name>
    <dbReference type="NCBI Taxonomy" id="925775"/>
    <lineage>
        <taxon>Bacteria</taxon>
        <taxon>Pseudomonadati</taxon>
        <taxon>Pseudomonadota</taxon>
        <taxon>Gammaproteobacteria</taxon>
        <taxon>Lysobacterales</taxon>
        <taxon>Lysobacteraceae</taxon>
        <taxon>Xanthomonas</taxon>
    </lineage>
</organism>
<dbReference type="EMBL" id="AEQV01000092">
    <property type="protein sequence ID" value="EGD08980.1"/>
    <property type="molecule type" value="Genomic_DNA"/>
</dbReference>
<accession>F0BEW0</accession>
<comment type="caution">
    <text evidence="1">The sequence shown here is derived from an EMBL/GenBank/DDBJ whole genome shotgun (WGS) entry which is preliminary data.</text>
</comment>
<dbReference type="Proteomes" id="UP000003299">
    <property type="component" value="Unassembled WGS sequence"/>
</dbReference>
<proteinExistence type="predicted"/>
<dbReference type="GeneID" id="46980492"/>
<evidence type="ECO:0000313" key="1">
    <source>
        <dbReference type="EMBL" id="EGD08980.1"/>
    </source>
</evidence>
<dbReference type="AlphaFoldDB" id="F0BEW0"/>
<evidence type="ECO:0000313" key="2">
    <source>
        <dbReference type="Proteomes" id="UP000003299"/>
    </source>
</evidence>
<sequence>MKTSQVLAEFQARGHELYMCFVFAADGLSSTAERLRPHLTGAANQAMYVGNTAPEQGKHQARIKMKDLVDFSSKGGLFTDTLAKSLIVSLYSEWDELYRHRLAKEMGVDASAIRADLMGDIRHVRNWIVHNKSVVGVKPLKVLPWQLSVGSLLTISEEHFIQFMDQLNEMQAYVADAQQRAQADSPASGRSAA</sequence>
<protein>
    <submittedName>
        <fullName evidence="1">Uncharacterized protein</fullName>
    </submittedName>
</protein>